<dbReference type="InterPro" id="IPR035104">
    <property type="entry name" value="Ribosomal_protein_S1-like"/>
</dbReference>
<keyword evidence="2" id="KW-0677">Repeat</keyword>
<evidence type="ECO:0000256" key="1">
    <source>
        <dbReference type="ARBA" id="ARBA00006767"/>
    </source>
</evidence>
<dbReference type="CDD" id="cd05691">
    <property type="entry name" value="S1_RPS1_repeat_ec6"/>
    <property type="match status" value="1"/>
</dbReference>
<dbReference type="GO" id="GO:0003735">
    <property type="term" value="F:structural constituent of ribosome"/>
    <property type="evidence" value="ECO:0007669"/>
    <property type="project" value="InterPro"/>
</dbReference>
<dbReference type="NCBIfam" id="TIGR00717">
    <property type="entry name" value="rpsA"/>
    <property type="match status" value="1"/>
</dbReference>
<dbReference type="GO" id="GO:0022627">
    <property type="term" value="C:cytosolic small ribosomal subunit"/>
    <property type="evidence" value="ECO:0007669"/>
    <property type="project" value="TreeGrafter"/>
</dbReference>
<evidence type="ECO:0000256" key="3">
    <source>
        <dbReference type="ARBA" id="ARBA00022884"/>
    </source>
</evidence>
<keyword evidence="5 6" id="KW-0687">Ribonucleoprotein</keyword>
<dbReference type="PROSITE" id="PS50126">
    <property type="entry name" value="S1"/>
    <property type="match status" value="6"/>
</dbReference>
<comment type="similarity">
    <text evidence="1 6">Belongs to the bacterial ribosomal protein bS1 family.</text>
</comment>
<dbReference type="Proteomes" id="UP000255108">
    <property type="component" value="Unassembled WGS sequence"/>
</dbReference>
<dbReference type="PIRSF" id="PIRSF002111">
    <property type="entry name" value="RpsA"/>
    <property type="match status" value="1"/>
</dbReference>
<dbReference type="InterPro" id="IPR050437">
    <property type="entry name" value="Ribos_protein_bS1-like"/>
</dbReference>
<dbReference type="Gene3D" id="2.40.50.140">
    <property type="entry name" value="Nucleic acid-binding proteins"/>
    <property type="match status" value="6"/>
</dbReference>
<gene>
    <name evidence="8" type="primary">rpsA</name>
    <name evidence="9" type="ORF">EV682_103282</name>
    <name evidence="8" type="ORF">NCTC11159_02303</name>
</gene>
<dbReference type="InterPro" id="IPR012340">
    <property type="entry name" value="NA-bd_OB-fold"/>
</dbReference>
<dbReference type="GO" id="GO:0006412">
    <property type="term" value="P:translation"/>
    <property type="evidence" value="ECO:0007669"/>
    <property type="project" value="InterPro"/>
</dbReference>
<dbReference type="SUPFAM" id="SSF50249">
    <property type="entry name" value="Nucleic acid-binding proteins"/>
    <property type="match status" value="6"/>
</dbReference>
<evidence type="ECO:0000256" key="2">
    <source>
        <dbReference type="ARBA" id="ARBA00022737"/>
    </source>
</evidence>
<dbReference type="FunFam" id="2.40.50.140:FF:000011">
    <property type="entry name" value="30S ribosomal protein S1"/>
    <property type="match status" value="1"/>
</dbReference>
<dbReference type="Proteomes" id="UP000295794">
    <property type="component" value="Unassembled WGS sequence"/>
</dbReference>
<keyword evidence="4 6" id="KW-0689">Ribosomal protein</keyword>
<comment type="function">
    <text evidence="6">Binds mRNA; thus facilitating recognition of the initiation point. It is needed to translate mRNA with a short Shine-Dalgarno (SD) purine-rich sequence.</text>
</comment>
<dbReference type="Pfam" id="PF00575">
    <property type="entry name" value="S1"/>
    <property type="match status" value="6"/>
</dbReference>
<dbReference type="FunFam" id="2.40.50.140:FF:000021">
    <property type="entry name" value="30S ribosomal protein S1"/>
    <property type="match status" value="1"/>
</dbReference>
<evidence type="ECO:0000313" key="10">
    <source>
        <dbReference type="Proteomes" id="UP000255108"/>
    </source>
</evidence>
<feature type="domain" description="S1 motif" evidence="7">
    <location>
        <begin position="411"/>
        <end position="481"/>
    </location>
</feature>
<evidence type="ECO:0000313" key="8">
    <source>
        <dbReference type="EMBL" id="STQ91231.1"/>
    </source>
</evidence>
<dbReference type="FunFam" id="2.40.50.140:FF:000016">
    <property type="entry name" value="30S ribosomal protein S1"/>
    <property type="match status" value="1"/>
</dbReference>
<evidence type="ECO:0000256" key="6">
    <source>
        <dbReference type="PIRNR" id="PIRNR002111"/>
    </source>
</evidence>
<protein>
    <recommendedName>
        <fullName evidence="6">30S ribosomal protein S1</fullName>
    </recommendedName>
</protein>
<dbReference type="SMART" id="SM00316">
    <property type="entry name" value="S1"/>
    <property type="match status" value="6"/>
</dbReference>
<dbReference type="NCBIfam" id="NF004952">
    <property type="entry name" value="PRK06299.1-2"/>
    <property type="match status" value="1"/>
</dbReference>
<reference evidence="8 10" key="1">
    <citation type="submission" date="2018-06" db="EMBL/GenBank/DDBJ databases">
        <authorList>
            <consortium name="Pathogen Informatics"/>
            <person name="Doyle S."/>
        </authorList>
    </citation>
    <scope>NUCLEOTIDE SEQUENCE [LARGE SCALE GENOMIC DNA]</scope>
    <source>
        <strain evidence="8 10">NCTC11159</strain>
    </source>
</reference>
<feature type="domain" description="S1 motif" evidence="7">
    <location>
        <begin position="239"/>
        <end position="307"/>
    </location>
</feature>
<evidence type="ECO:0000313" key="11">
    <source>
        <dbReference type="Proteomes" id="UP000295794"/>
    </source>
</evidence>
<evidence type="ECO:0000256" key="5">
    <source>
        <dbReference type="ARBA" id="ARBA00023274"/>
    </source>
</evidence>
<reference evidence="9 11" key="2">
    <citation type="submission" date="2019-03" db="EMBL/GenBank/DDBJ databases">
        <title>Genomic Encyclopedia of Type Strains, Phase IV (KMG-IV): sequencing the most valuable type-strain genomes for metagenomic binning, comparative biology and taxonomic classification.</title>
        <authorList>
            <person name="Goeker M."/>
        </authorList>
    </citation>
    <scope>NUCLEOTIDE SEQUENCE [LARGE SCALE GENOMIC DNA]</scope>
    <source>
        <strain evidence="9 11">DSM 3764</strain>
    </source>
</reference>
<dbReference type="FunFam" id="2.40.50.140:FF:000018">
    <property type="entry name" value="30S ribosomal protein S1"/>
    <property type="match status" value="1"/>
</dbReference>
<dbReference type="AlphaFoldDB" id="A0A377QBJ1"/>
<dbReference type="EMBL" id="UGHR01000001">
    <property type="protein sequence ID" value="STQ91231.1"/>
    <property type="molecule type" value="Genomic_DNA"/>
</dbReference>
<accession>A0A377QBJ1</accession>
<organism evidence="8 10">
    <name type="scientific">Iodobacter fluviatilis</name>
    <dbReference type="NCBI Taxonomy" id="537"/>
    <lineage>
        <taxon>Bacteria</taxon>
        <taxon>Pseudomonadati</taxon>
        <taxon>Pseudomonadota</taxon>
        <taxon>Betaproteobacteria</taxon>
        <taxon>Neisseriales</taxon>
        <taxon>Chitinibacteraceae</taxon>
        <taxon>Iodobacter</taxon>
    </lineage>
</organism>
<dbReference type="PANTHER" id="PTHR10724">
    <property type="entry name" value="30S RIBOSOMAL PROTEIN S1"/>
    <property type="match status" value="1"/>
</dbReference>
<feature type="domain" description="S1 motif" evidence="7">
    <location>
        <begin position="68"/>
        <end position="134"/>
    </location>
</feature>
<proteinExistence type="inferred from homology"/>
<evidence type="ECO:0000256" key="4">
    <source>
        <dbReference type="ARBA" id="ARBA00022980"/>
    </source>
</evidence>
<feature type="domain" description="S1 motif" evidence="7">
    <location>
        <begin position="498"/>
        <end position="567"/>
    </location>
</feature>
<keyword evidence="11" id="KW-1185">Reference proteome</keyword>
<keyword evidence="3 6" id="KW-0694">RNA-binding</keyword>
<name>A0A377QBJ1_9NEIS</name>
<sequence>MAFALLGRLSCWQGAKRCHICSTNLFLAFRQKCLEISIYMTTATLSGSMESFAALFEESLTRQEMRAGEVITAEVVAIDHNFVTVNAGLKSESLIPLEEFKNDNGDLDVKVGDFVPVAIDSLENGYGETKLSREKAKRLAAWIELEDCLEKAMVMTGVISGKVKGGLTVMVNGLRAFLPGSLVDIRPVKDTTPFEGKQIEFKVIKLDRKRNNVVVSRRAVLEESLGEERQKLLETLKEGAIIKGIVKNITDYGAFVDLGGIDGLLHITDLAWRRVKHPSEVLAVGDEVEAKVLKFDQEKNRVSLGLKQLGEDPWVGLSRRYPSGTRMFGKVTNLTDYGAFVEIEQGIEGLVHVSEMDWTNKNVHPSKVVQLGDEVEVMILDIDEEKRRISLGMKQCMANPWDDFAENFKKGDKIKGAIKSITDFGVFVGLAGGIDGLVHLSDLSWNVAGEEAVRNYKKGDEVEAMVLSIDTEKERISLGIKQMEGDPFNNYVSTFDKGSLVKGSVKSLDAKGAIIALSEEIEGYLRSTEVSRDRVEDIRTVLKEGDEVEAMIINVDRKNRSINLSIKAKDSADETEVMSKLSTESTGTAGTTSLGALLKAKMSGAE</sequence>
<evidence type="ECO:0000313" key="9">
    <source>
        <dbReference type="EMBL" id="TCU88698.1"/>
    </source>
</evidence>
<dbReference type="CDD" id="cd05688">
    <property type="entry name" value="S1_RPS1_repeat_ec3"/>
    <property type="match status" value="1"/>
</dbReference>
<feature type="domain" description="S1 motif" evidence="7">
    <location>
        <begin position="324"/>
        <end position="394"/>
    </location>
</feature>
<dbReference type="EMBL" id="SMBT01000003">
    <property type="protein sequence ID" value="TCU88698.1"/>
    <property type="molecule type" value="Genomic_DNA"/>
</dbReference>
<dbReference type="CDD" id="cd04465">
    <property type="entry name" value="S1_RPS1_repeat_ec2_hs2"/>
    <property type="match status" value="1"/>
</dbReference>
<dbReference type="CDD" id="cd05687">
    <property type="entry name" value="S1_RPS1_repeat_ec1_hs1"/>
    <property type="match status" value="1"/>
</dbReference>
<dbReference type="NCBIfam" id="NF004954">
    <property type="entry name" value="PRK06299.1-4"/>
    <property type="match status" value="1"/>
</dbReference>
<dbReference type="PRINTS" id="PR00681">
    <property type="entry name" value="RIBOSOMALS1"/>
</dbReference>
<dbReference type="InterPro" id="IPR003029">
    <property type="entry name" value="S1_domain"/>
</dbReference>
<dbReference type="GO" id="GO:0003729">
    <property type="term" value="F:mRNA binding"/>
    <property type="evidence" value="ECO:0007669"/>
    <property type="project" value="TreeGrafter"/>
</dbReference>
<dbReference type="PANTHER" id="PTHR10724:SF7">
    <property type="entry name" value="SMALL RIBOSOMAL SUBUNIT PROTEIN BS1C"/>
    <property type="match status" value="1"/>
</dbReference>
<feature type="domain" description="S1 motif" evidence="7">
    <location>
        <begin position="152"/>
        <end position="218"/>
    </location>
</feature>
<dbReference type="InterPro" id="IPR000110">
    <property type="entry name" value="Ribosomal_bS1"/>
</dbReference>
<dbReference type="CDD" id="cd05689">
    <property type="entry name" value="S1_RPS1_repeat_ec4"/>
    <property type="match status" value="1"/>
</dbReference>
<evidence type="ECO:0000259" key="7">
    <source>
        <dbReference type="PROSITE" id="PS50126"/>
    </source>
</evidence>